<evidence type="ECO:0000313" key="1">
    <source>
        <dbReference type="EMBL" id="EET43796.1"/>
    </source>
</evidence>
<dbReference type="AlphaFoldDB" id="C6M773"/>
<evidence type="ECO:0000313" key="2">
    <source>
        <dbReference type="Proteomes" id="UP000005365"/>
    </source>
</evidence>
<keyword evidence="2" id="KW-1185">Reference proteome</keyword>
<sequence length="76" mass="8234">MQGFHLLPDLLPVVSLIRASLKTAGCDKYHTADFYPPVTDRCFTGKVLVHTTSHTDGIGTAQSFCSEPLSCPPPFV</sequence>
<reference evidence="1" key="1">
    <citation type="submission" date="2009-07" db="EMBL/GenBank/DDBJ databases">
        <authorList>
            <person name="Weinstock G."/>
            <person name="Sodergren E."/>
            <person name="Clifton S."/>
            <person name="Fulton L."/>
            <person name="Fulton B."/>
            <person name="Courtney L."/>
            <person name="Fronick C."/>
            <person name="Harrison M."/>
            <person name="Strong C."/>
            <person name="Farmer C."/>
            <person name="Delahaunty K."/>
            <person name="Markovic C."/>
            <person name="Hall O."/>
            <person name="Minx P."/>
            <person name="Tomlinson C."/>
            <person name="Mitreva M."/>
            <person name="Nelson J."/>
            <person name="Hou S."/>
            <person name="Wollam A."/>
            <person name="Pepin K.H."/>
            <person name="Johnson M."/>
            <person name="Bhonagiri V."/>
            <person name="Nash W.E."/>
            <person name="Warren W."/>
            <person name="Chinwalla A."/>
            <person name="Mardis E.R."/>
            <person name="Wilson R.K."/>
        </authorList>
    </citation>
    <scope>NUCLEOTIDE SEQUENCE [LARGE SCALE GENOMIC DNA]</scope>
    <source>
        <strain evidence="1">ATCC 29256</strain>
    </source>
</reference>
<organism evidence="1 2">
    <name type="scientific">Neisseria sicca ATCC 29256</name>
    <dbReference type="NCBI Taxonomy" id="547045"/>
    <lineage>
        <taxon>Bacteria</taxon>
        <taxon>Pseudomonadati</taxon>
        <taxon>Pseudomonadota</taxon>
        <taxon>Betaproteobacteria</taxon>
        <taxon>Neisseriales</taxon>
        <taxon>Neisseriaceae</taxon>
        <taxon>Neisseria</taxon>
    </lineage>
</organism>
<dbReference type="EMBL" id="ACKO02000015">
    <property type="protein sequence ID" value="EET43796.1"/>
    <property type="molecule type" value="Genomic_DNA"/>
</dbReference>
<gene>
    <name evidence="1" type="ORF">NEISICOT_02380</name>
</gene>
<protein>
    <submittedName>
        <fullName evidence="1">Uncharacterized protein</fullName>
    </submittedName>
</protein>
<proteinExistence type="predicted"/>
<name>C6M773_NEISI</name>
<dbReference type="Proteomes" id="UP000005365">
    <property type="component" value="Unassembled WGS sequence"/>
</dbReference>
<accession>C6M773</accession>
<comment type="caution">
    <text evidence="1">The sequence shown here is derived from an EMBL/GenBank/DDBJ whole genome shotgun (WGS) entry which is preliminary data.</text>
</comment>